<name>A0A5C5VHQ6_9BACT</name>
<comment type="similarity">
    <text evidence="6">Belongs to the RnpA family.</text>
</comment>
<reference evidence="8 9" key="1">
    <citation type="submission" date="2019-02" db="EMBL/GenBank/DDBJ databases">
        <title>Deep-cultivation of Planctomycetes and their phenomic and genomic characterization uncovers novel biology.</title>
        <authorList>
            <person name="Wiegand S."/>
            <person name="Jogler M."/>
            <person name="Boedeker C."/>
            <person name="Pinto D."/>
            <person name="Vollmers J."/>
            <person name="Rivas-Marin E."/>
            <person name="Kohn T."/>
            <person name="Peeters S.H."/>
            <person name="Heuer A."/>
            <person name="Rast P."/>
            <person name="Oberbeckmann S."/>
            <person name="Bunk B."/>
            <person name="Jeske O."/>
            <person name="Meyerdierks A."/>
            <person name="Storesund J.E."/>
            <person name="Kallscheuer N."/>
            <person name="Luecker S."/>
            <person name="Lage O.M."/>
            <person name="Pohl T."/>
            <person name="Merkel B.J."/>
            <person name="Hornburger P."/>
            <person name="Mueller R.-W."/>
            <person name="Bruemmer F."/>
            <person name="Labrenz M."/>
            <person name="Spormann A.M."/>
            <person name="Op Den Camp H."/>
            <person name="Overmann J."/>
            <person name="Amann R."/>
            <person name="Jetten M.S.M."/>
            <person name="Mascher T."/>
            <person name="Medema M.H."/>
            <person name="Devos D.P."/>
            <person name="Kaster A.-K."/>
            <person name="Ovreas L."/>
            <person name="Rohde M."/>
            <person name="Galperin M.Y."/>
            <person name="Jogler C."/>
        </authorList>
    </citation>
    <scope>NUCLEOTIDE SEQUENCE [LARGE SCALE GENOMIC DNA]</scope>
    <source>
        <strain evidence="8 9">KOR34</strain>
    </source>
</reference>
<dbReference type="GO" id="GO:0004526">
    <property type="term" value="F:ribonuclease P activity"/>
    <property type="evidence" value="ECO:0007669"/>
    <property type="project" value="UniProtKB-UniRule"/>
</dbReference>
<dbReference type="GO" id="GO:0000049">
    <property type="term" value="F:tRNA binding"/>
    <property type="evidence" value="ECO:0007669"/>
    <property type="project" value="UniProtKB-UniRule"/>
</dbReference>
<dbReference type="InterPro" id="IPR000100">
    <property type="entry name" value="RNase_P"/>
</dbReference>
<comment type="function">
    <text evidence="6">RNaseP catalyzes the removal of the 5'-leader sequence from pre-tRNA to produce the mature 5'-terminus. It can also cleave other RNA substrates such as 4.5S RNA. The protein component plays an auxiliary but essential role in vivo by binding to the 5'-leader sequence and broadening the substrate specificity of the ribozyme.</text>
</comment>
<dbReference type="OrthoDB" id="9810867at2"/>
<accession>A0A5C5VHQ6</accession>
<keyword evidence="4 6" id="KW-0378">Hydrolase</keyword>
<gene>
    <name evidence="6 8" type="primary">rnpA</name>
    <name evidence="8" type="ORF">KOR34_21590</name>
</gene>
<keyword evidence="2 6" id="KW-0540">Nuclease</keyword>
<dbReference type="GO" id="GO:0030677">
    <property type="term" value="C:ribonuclease P complex"/>
    <property type="evidence" value="ECO:0007669"/>
    <property type="project" value="TreeGrafter"/>
</dbReference>
<protein>
    <recommendedName>
        <fullName evidence="6 7">Ribonuclease P protein component</fullName>
        <shortName evidence="6">RNase P protein</shortName>
        <shortName evidence="6">RNaseP protein</shortName>
        <ecNumber evidence="6 7">3.1.26.5</ecNumber>
    </recommendedName>
    <alternativeName>
        <fullName evidence="6">Protein C5</fullName>
    </alternativeName>
</protein>
<dbReference type="GO" id="GO:0001682">
    <property type="term" value="P:tRNA 5'-leader removal"/>
    <property type="evidence" value="ECO:0007669"/>
    <property type="project" value="UniProtKB-UniRule"/>
</dbReference>
<sequence>MDTPNPPALTFPKSAHLLKSAEFDAVFAARRSAADGRLVVYGLANPLGRPRLGLVVSRKVGNAVTRNRWKRVLREAFRLSQHDLPPIDLVCIPRSRQEPTLPVVQASLKRLAAKVARPPGSRRGKP</sequence>
<evidence type="ECO:0000256" key="4">
    <source>
        <dbReference type="ARBA" id="ARBA00022801"/>
    </source>
</evidence>
<comment type="catalytic activity">
    <reaction evidence="6">
        <text>Endonucleolytic cleavage of RNA, removing 5'-extranucleotides from tRNA precursor.</text>
        <dbReference type="EC" id="3.1.26.5"/>
    </reaction>
</comment>
<keyword evidence="9" id="KW-1185">Reference proteome</keyword>
<dbReference type="HAMAP" id="MF_00227">
    <property type="entry name" value="RNase_P"/>
    <property type="match status" value="1"/>
</dbReference>
<dbReference type="Proteomes" id="UP000316714">
    <property type="component" value="Unassembled WGS sequence"/>
</dbReference>
<dbReference type="NCBIfam" id="TIGR00188">
    <property type="entry name" value="rnpA"/>
    <property type="match status" value="1"/>
</dbReference>
<dbReference type="EMBL" id="SIHJ01000001">
    <property type="protein sequence ID" value="TWT37212.1"/>
    <property type="molecule type" value="Genomic_DNA"/>
</dbReference>
<dbReference type="Gene3D" id="3.30.230.10">
    <property type="match status" value="1"/>
</dbReference>
<evidence type="ECO:0000256" key="2">
    <source>
        <dbReference type="ARBA" id="ARBA00022722"/>
    </source>
</evidence>
<evidence type="ECO:0000256" key="3">
    <source>
        <dbReference type="ARBA" id="ARBA00022759"/>
    </source>
</evidence>
<dbReference type="PANTHER" id="PTHR33992:SF1">
    <property type="entry name" value="RIBONUCLEASE P PROTEIN COMPONENT"/>
    <property type="match status" value="1"/>
</dbReference>
<dbReference type="InterPro" id="IPR014721">
    <property type="entry name" value="Ribsml_uS5_D2-typ_fold_subgr"/>
</dbReference>
<dbReference type="RefSeq" id="WP_146564560.1">
    <property type="nucleotide sequence ID" value="NZ_SIHJ01000001.1"/>
</dbReference>
<organism evidence="8 9">
    <name type="scientific">Posidoniimonas corsicana</name>
    <dbReference type="NCBI Taxonomy" id="1938618"/>
    <lineage>
        <taxon>Bacteria</taxon>
        <taxon>Pseudomonadati</taxon>
        <taxon>Planctomycetota</taxon>
        <taxon>Planctomycetia</taxon>
        <taxon>Pirellulales</taxon>
        <taxon>Lacipirellulaceae</taxon>
        <taxon>Posidoniimonas</taxon>
    </lineage>
</organism>
<keyword evidence="1 6" id="KW-0819">tRNA processing</keyword>
<evidence type="ECO:0000256" key="1">
    <source>
        <dbReference type="ARBA" id="ARBA00022694"/>
    </source>
</evidence>
<proteinExistence type="inferred from homology"/>
<evidence type="ECO:0000313" key="8">
    <source>
        <dbReference type="EMBL" id="TWT37212.1"/>
    </source>
</evidence>
<dbReference type="InterPro" id="IPR020568">
    <property type="entry name" value="Ribosomal_Su5_D2-typ_SF"/>
</dbReference>
<dbReference type="AlphaFoldDB" id="A0A5C5VHQ6"/>
<evidence type="ECO:0000256" key="7">
    <source>
        <dbReference type="NCBIfam" id="TIGR00188"/>
    </source>
</evidence>
<keyword evidence="5 6" id="KW-0694">RNA-binding</keyword>
<dbReference type="EC" id="3.1.26.5" evidence="6 7"/>
<comment type="caution">
    <text evidence="8">The sequence shown here is derived from an EMBL/GenBank/DDBJ whole genome shotgun (WGS) entry which is preliminary data.</text>
</comment>
<keyword evidence="3 6" id="KW-0255">Endonuclease</keyword>
<dbReference type="PANTHER" id="PTHR33992">
    <property type="entry name" value="RIBONUCLEASE P PROTEIN COMPONENT"/>
    <property type="match status" value="1"/>
</dbReference>
<dbReference type="GO" id="GO:0042781">
    <property type="term" value="F:3'-tRNA processing endoribonuclease activity"/>
    <property type="evidence" value="ECO:0007669"/>
    <property type="project" value="TreeGrafter"/>
</dbReference>
<comment type="subunit">
    <text evidence="6">Consists of a catalytic RNA component (M1 or rnpB) and a protein subunit.</text>
</comment>
<dbReference type="SUPFAM" id="SSF54211">
    <property type="entry name" value="Ribosomal protein S5 domain 2-like"/>
    <property type="match status" value="1"/>
</dbReference>
<evidence type="ECO:0000313" key="9">
    <source>
        <dbReference type="Proteomes" id="UP000316714"/>
    </source>
</evidence>
<dbReference type="Pfam" id="PF00825">
    <property type="entry name" value="Ribonuclease_P"/>
    <property type="match status" value="1"/>
</dbReference>
<evidence type="ECO:0000256" key="5">
    <source>
        <dbReference type="ARBA" id="ARBA00022884"/>
    </source>
</evidence>
<evidence type="ECO:0000256" key="6">
    <source>
        <dbReference type="HAMAP-Rule" id="MF_00227"/>
    </source>
</evidence>